<evidence type="ECO:0000313" key="5">
    <source>
        <dbReference type="Ensembl" id="ENSCAFP00020021872.1"/>
    </source>
</evidence>
<dbReference type="GO" id="GO:0005801">
    <property type="term" value="C:cis-Golgi network"/>
    <property type="evidence" value="ECO:0007669"/>
    <property type="project" value="InterPro"/>
</dbReference>
<feature type="coiled-coil region" evidence="2">
    <location>
        <begin position="344"/>
        <end position="573"/>
    </location>
</feature>
<feature type="domain" description="Golgin subfamily A conserved" evidence="4">
    <location>
        <begin position="334"/>
        <end position="844"/>
    </location>
</feature>
<feature type="region of interest" description="Disordered" evidence="3">
    <location>
        <begin position="197"/>
        <end position="216"/>
    </location>
</feature>
<evidence type="ECO:0000256" key="3">
    <source>
        <dbReference type="SAM" id="MobiDB-lite"/>
    </source>
</evidence>
<feature type="coiled-coil region" evidence="2">
    <location>
        <begin position="741"/>
        <end position="768"/>
    </location>
</feature>
<feature type="region of interest" description="Disordered" evidence="3">
    <location>
        <begin position="842"/>
        <end position="862"/>
    </location>
</feature>
<organism evidence="5 6">
    <name type="scientific">Canis lupus dingo</name>
    <name type="common">dingo</name>
    <dbReference type="NCBI Taxonomy" id="286419"/>
    <lineage>
        <taxon>Eukaryota</taxon>
        <taxon>Metazoa</taxon>
        <taxon>Chordata</taxon>
        <taxon>Craniata</taxon>
        <taxon>Vertebrata</taxon>
        <taxon>Euteleostomi</taxon>
        <taxon>Mammalia</taxon>
        <taxon>Eutheria</taxon>
        <taxon>Laurasiatheria</taxon>
        <taxon>Carnivora</taxon>
        <taxon>Caniformia</taxon>
        <taxon>Canidae</taxon>
        <taxon>Canis</taxon>
    </lineage>
</organism>
<feature type="region of interest" description="Disordered" evidence="3">
    <location>
        <begin position="642"/>
        <end position="664"/>
    </location>
</feature>
<proteinExistence type="predicted"/>
<dbReference type="Pfam" id="PF15070">
    <property type="entry name" value="GOLGA2L5"/>
    <property type="match status" value="1"/>
</dbReference>
<dbReference type="PANTHER" id="PTHR10881:SF46">
    <property type="entry name" value="GOLGIN SUBFAMILY A MEMBER 2"/>
    <property type="match status" value="1"/>
</dbReference>
<dbReference type="GeneTree" id="ENSGT00530000062932"/>
<feature type="region of interest" description="Disordered" evidence="3">
    <location>
        <begin position="1"/>
        <end position="97"/>
    </location>
</feature>
<dbReference type="GO" id="GO:0007030">
    <property type="term" value="P:Golgi organization"/>
    <property type="evidence" value="ECO:0007669"/>
    <property type="project" value="TreeGrafter"/>
</dbReference>
<reference evidence="5" key="1">
    <citation type="submission" date="2025-08" db="UniProtKB">
        <authorList>
            <consortium name="Ensembl"/>
        </authorList>
    </citation>
    <scope>IDENTIFICATION</scope>
</reference>
<feature type="compositionally biased region" description="Polar residues" evidence="3">
    <location>
        <begin position="50"/>
        <end position="62"/>
    </location>
</feature>
<evidence type="ECO:0000259" key="4">
    <source>
        <dbReference type="Pfam" id="PF15070"/>
    </source>
</evidence>
<evidence type="ECO:0000256" key="1">
    <source>
        <dbReference type="ARBA" id="ARBA00023054"/>
    </source>
</evidence>
<dbReference type="PANTHER" id="PTHR10881">
    <property type="entry name" value="GOLGIN SUBFAMILY A MEMBER-RELATED"/>
    <property type="match status" value="1"/>
</dbReference>
<feature type="compositionally biased region" description="Basic and acidic residues" evidence="3">
    <location>
        <begin position="63"/>
        <end position="73"/>
    </location>
</feature>
<keyword evidence="6" id="KW-1185">Reference proteome</keyword>
<dbReference type="InterPro" id="IPR024858">
    <property type="entry name" value="GOLGA"/>
</dbReference>
<feature type="coiled-coil region" evidence="2">
    <location>
        <begin position="606"/>
        <end position="636"/>
    </location>
</feature>
<reference evidence="5" key="2">
    <citation type="submission" date="2025-09" db="UniProtKB">
        <authorList>
            <consortium name="Ensembl"/>
        </authorList>
    </citation>
    <scope>IDENTIFICATION</scope>
</reference>
<dbReference type="Pfam" id="PF19046">
    <property type="entry name" value="GM130_C"/>
    <property type="match status" value="1"/>
</dbReference>
<feature type="compositionally biased region" description="Low complexity" evidence="3">
    <location>
        <begin position="842"/>
        <end position="856"/>
    </location>
</feature>
<dbReference type="InterPro" id="IPR043937">
    <property type="entry name" value="GOLGA_C"/>
</dbReference>
<feature type="compositionally biased region" description="Acidic residues" evidence="3">
    <location>
        <begin position="647"/>
        <end position="658"/>
    </location>
</feature>
<feature type="compositionally biased region" description="Pro residues" evidence="3">
    <location>
        <begin position="1"/>
        <end position="11"/>
    </location>
</feature>
<dbReference type="GO" id="GO:0032580">
    <property type="term" value="C:Golgi cisterna membrane"/>
    <property type="evidence" value="ECO:0007669"/>
    <property type="project" value="TreeGrafter"/>
</dbReference>
<dbReference type="GO" id="GO:0000137">
    <property type="term" value="C:Golgi cis cisterna"/>
    <property type="evidence" value="ECO:0007669"/>
    <property type="project" value="TreeGrafter"/>
</dbReference>
<dbReference type="Proteomes" id="UP000694391">
    <property type="component" value="Unplaced"/>
</dbReference>
<dbReference type="AlphaFoldDB" id="A0A8C0R2M7"/>
<evidence type="ECO:0000256" key="2">
    <source>
        <dbReference type="SAM" id="Coils"/>
    </source>
</evidence>
<accession>A0A8C0R2M7</accession>
<feature type="region of interest" description="Disordered" evidence="3">
    <location>
        <begin position="875"/>
        <end position="895"/>
    </location>
</feature>
<keyword evidence="1 2" id="KW-0175">Coiled coil</keyword>
<dbReference type="Ensembl" id="ENSCAFT00020025336.1">
    <property type="protein sequence ID" value="ENSCAFP00020021872.1"/>
    <property type="gene ID" value="ENSCAFG00020017105.1"/>
</dbReference>
<sequence length="940" mass="105584">DVATPLTPPRPGMSEETRQSKLAAAKKKLREYQQKNSPGVGAKKKRKIKNGSSPETTTSNDCHSPEDAPKDRAAPAAPTVDDTVSPGGVPSPCASLPRVTSMTSNQVCASSPFAAPTVCSPPPLPQRTVPALGPLPILQVAWCVELGSPSCPQEMLPSPLFSTPLPSFPKVHIQTIGILVSEKTELQTALVHTQQAARQKAGESEDLASRLQSSRQRVSELERTLSAVSTQQKQVDRHNKDLTKERDTLKLELYKNNKNNEDLKQQNSELEEKLQVMVREKAAMQLGMEELQKKLEMSELLLQQFSSQSKSPDSSQELHQALEERTQLEAHVGEQLQLERDQYAETLKEENAIWQQKMQQMSEQMHRLREEKEHSMSQVQELEANLAELKNQIVVPPAQEPPARPLEEEQQRLHAETEQLQKELESLAEQVQAQVKDNEGLSRLNREQEQRLLELERAAECWGEQAEERKQILESMQSDRTTISRALSQNRELKEQLVELQNGFVKLSNENMEITTALQSEQHVKKELAKKLGQLQEKLGELKEMVELKSQEAQNLQQQRDQYMSHLQQYMAAYQQLASDKELLHKQVLLQTQLMDRLQHEEVQGKVAAEKALQELQETQGRLESATQQNQQLQAQLSLMAMPGEGDGLDSEEKEEEAAQPKLSMPENLESREAVVAFFNSALASAEEEQARLRGQLKKQKLRCQRLAHLVAPGQQVQEEAAAPSGDSVPGETHQALQVAMDKLQGRFLELMQEKVELKERVEELEHCCIQLSGETDTIGEYIALYQNQRAVLKERHREKEEYISRLAQDKENMKMKLLELQKLVLCLVSERNERQGKLLAAAQDPAAEPATAPPAQELGAANGQGDLREVSLADNDNVAPPQGEALPGHSAPENPTAQQIMQLLQEMQNPQPYLGLSKNPCVPFFYRADDNDEVKILVI</sequence>
<evidence type="ECO:0000313" key="6">
    <source>
        <dbReference type="Proteomes" id="UP000694391"/>
    </source>
</evidence>
<dbReference type="InterPro" id="IPR043976">
    <property type="entry name" value="GOLGA_cons_dom"/>
</dbReference>
<name>A0A8C0R2M7_CANLU</name>
<protein>
    <submittedName>
        <fullName evidence="5">Golgin A2</fullName>
    </submittedName>
</protein>
<gene>
    <name evidence="5" type="primary">GOLGA2</name>
</gene>